<dbReference type="AlphaFoldDB" id="A0A229P053"/>
<dbReference type="RefSeq" id="WP_089522110.1">
    <property type="nucleotide sequence ID" value="NZ_NMUQ01000001.1"/>
</dbReference>
<evidence type="ECO:0000313" key="3">
    <source>
        <dbReference type="EMBL" id="OXM15249.1"/>
    </source>
</evidence>
<protein>
    <submittedName>
        <fullName evidence="3">Uncharacterized protein</fullName>
    </submittedName>
</protein>
<feature type="transmembrane region" description="Helical" evidence="2">
    <location>
        <begin position="52"/>
        <end position="76"/>
    </location>
</feature>
<evidence type="ECO:0000256" key="1">
    <source>
        <dbReference type="SAM" id="MobiDB-lite"/>
    </source>
</evidence>
<keyword evidence="2" id="KW-0472">Membrane</keyword>
<feature type="compositionally biased region" description="Acidic residues" evidence="1">
    <location>
        <begin position="90"/>
        <end position="104"/>
    </location>
</feature>
<dbReference type="Proteomes" id="UP000215145">
    <property type="component" value="Unassembled WGS sequence"/>
</dbReference>
<gene>
    <name evidence="3" type="ORF">CGZ75_00430</name>
</gene>
<dbReference type="EMBL" id="NMUQ01000001">
    <property type="protein sequence ID" value="OXM15249.1"/>
    <property type="molecule type" value="Genomic_DNA"/>
</dbReference>
<proteinExistence type="predicted"/>
<accession>A0A229P053</accession>
<keyword evidence="2" id="KW-1133">Transmembrane helix</keyword>
<evidence type="ECO:0000313" key="4">
    <source>
        <dbReference type="Proteomes" id="UP000215145"/>
    </source>
</evidence>
<keyword evidence="4" id="KW-1185">Reference proteome</keyword>
<organism evidence="3 4">
    <name type="scientific">Paenibacillus herberti</name>
    <dbReference type="NCBI Taxonomy" id="1619309"/>
    <lineage>
        <taxon>Bacteria</taxon>
        <taxon>Bacillati</taxon>
        <taxon>Bacillota</taxon>
        <taxon>Bacilli</taxon>
        <taxon>Bacillales</taxon>
        <taxon>Paenibacillaceae</taxon>
        <taxon>Paenibacillus</taxon>
    </lineage>
</organism>
<feature type="region of interest" description="Disordered" evidence="1">
    <location>
        <begin position="87"/>
        <end position="111"/>
    </location>
</feature>
<reference evidence="3 4" key="1">
    <citation type="submission" date="2017-07" db="EMBL/GenBank/DDBJ databases">
        <title>Paenibacillus herberti R33 genome sequencing and assembly.</title>
        <authorList>
            <person name="Su W."/>
        </authorList>
    </citation>
    <scope>NUCLEOTIDE SEQUENCE [LARGE SCALE GENOMIC DNA]</scope>
    <source>
        <strain evidence="3 4">R33</strain>
    </source>
</reference>
<dbReference type="OrthoDB" id="9844793at2"/>
<feature type="transmembrane region" description="Helical" evidence="2">
    <location>
        <begin position="12"/>
        <end position="32"/>
    </location>
</feature>
<name>A0A229P053_9BACL</name>
<comment type="caution">
    <text evidence="3">The sequence shown here is derived from an EMBL/GenBank/DDBJ whole genome shotgun (WGS) entry which is preliminary data.</text>
</comment>
<sequence length="151" mass="17147">MPFRIMRRKFLYVMASSILLGGVVGIIFMELVTELSSKPASGFIPGLLARALIQSVGIRPAGLFVVLCLSSLLFWWRSRKIEEQMRANEVEPELDSEEKEEQFPADEPAGKVAIQPETEELILALQHLLELMREREHAQVQAQARQREGMK</sequence>
<keyword evidence="2" id="KW-0812">Transmembrane</keyword>
<evidence type="ECO:0000256" key="2">
    <source>
        <dbReference type="SAM" id="Phobius"/>
    </source>
</evidence>